<keyword evidence="1" id="KW-1133">Transmembrane helix</keyword>
<dbReference type="AlphaFoldDB" id="A0A917HGC5"/>
<keyword evidence="1" id="KW-0812">Transmembrane</keyword>
<evidence type="ECO:0000313" key="2">
    <source>
        <dbReference type="EMBL" id="GGG77744.1"/>
    </source>
</evidence>
<evidence type="ECO:0000313" key="3">
    <source>
        <dbReference type="Proteomes" id="UP000647241"/>
    </source>
</evidence>
<feature type="transmembrane region" description="Helical" evidence="1">
    <location>
        <begin position="6"/>
        <end position="25"/>
    </location>
</feature>
<comment type="caution">
    <text evidence="2">The sequence shown here is derived from an EMBL/GenBank/DDBJ whole genome shotgun (WGS) entry which is preliminary data.</text>
</comment>
<evidence type="ECO:0000256" key="1">
    <source>
        <dbReference type="SAM" id="Phobius"/>
    </source>
</evidence>
<name>A0A917HGC5_9BACT</name>
<proteinExistence type="predicted"/>
<organism evidence="2 3">
    <name type="scientific">Edaphobacter dinghuensis</name>
    <dbReference type="NCBI Taxonomy" id="1560005"/>
    <lineage>
        <taxon>Bacteria</taxon>
        <taxon>Pseudomonadati</taxon>
        <taxon>Acidobacteriota</taxon>
        <taxon>Terriglobia</taxon>
        <taxon>Terriglobales</taxon>
        <taxon>Acidobacteriaceae</taxon>
        <taxon>Edaphobacter</taxon>
    </lineage>
</organism>
<sequence length="70" mass="8001">MLSVLCGVAVYIVTFALLTFCYRRLKARLDAKRGYSSEREQKEKSRFNSKEFCFLLLCVALAFGRAAARL</sequence>
<dbReference type="EMBL" id="BMGT01000002">
    <property type="protein sequence ID" value="GGG77744.1"/>
    <property type="molecule type" value="Genomic_DNA"/>
</dbReference>
<keyword evidence="1" id="KW-0472">Membrane</keyword>
<gene>
    <name evidence="2" type="ORF">GCM10011585_21090</name>
</gene>
<accession>A0A917HGC5</accession>
<reference evidence="2" key="1">
    <citation type="journal article" date="2014" name="Int. J. Syst. Evol. Microbiol.">
        <title>Complete genome sequence of Corynebacterium casei LMG S-19264T (=DSM 44701T), isolated from a smear-ripened cheese.</title>
        <authorList>
            <consortium name="US DOE Joint Genome Institute (JGI-PGF)"/>
            <person name="Walter F."/>
            <person name="Albersmeier A."/>
            <person name="Kalinowski J."/>
            <person name="Ruckert C."/>
        </authorList>
    </citation>
    <scope>NUCLEOTIDE SEQUENCE</scope>
    <source>
        <strain evidence="2">CGMCC 1.12997</strain>
    </source>
</reference>
<reference evidence="2" key="2">
    <citation type="submission" date="2020-09" db="EMBL/GenBank/DDBJ databases">
        <authorList>
            <person name="Sun Q."/>
            <person name="Zhou Y."/>
        </authorList>
    </citation>
    <scope>NUCLEOTIDE SEQUENCE</scope>
    <source>
        <strain evidence="2">CGMCC 1.12997</strain>
    </source>
</reference>
<protein>
    <submittedName>
        <fullName evidence="2">Uncharacterized protein</fullName>
    </submittedName>
</protein>
<keyword evidence="3" id="KW-1185">Reference proteome</keyword>
<feature type="transmembrane region" description="Helical" evidence="1">
    <location>
        <begin position="52"/>
        <end position="68"/>
    </location>
</feature>
<dbReference type="Proteomes" id="UP000647241">
    <property type="component" value="Unassembled WGS sequence"/>
</dbReference>